<dbReference type="Proteomes" id="UP001590950">
    <property type="component" value="Unassembled WGS sequence"/>
</dbReference>
<evidence type="ECO:0000313" key="2">
    <source>
        <dbReference type="Proteomes" id="UP001590950"/>
    </source>
</evidence>
<gene>
    <name evidence="1" type="ORF">N7G274_005601</name>
</gene>
<proteinExistence type="predicted"/>
<organism evidence="1 2">
    <name type="scientific">Stereocaulon virgatum</name>
    <dbReference type="NCBI Taxonomy" id="373712"/>
    <lineage>
        <taxon>Eukaryota</taxon>
        <taxon>Fungi</taxon>
        <taxon>Dikarya</taxon>
        <taxon>Ascomycota</taxon>
        <taxon>Pezizomycotina</taxon>
        <taxon>Lecanoromycetes</taxon>
        <taxon>OSLEUM clade</taxon>
        <taxon>Lecanoromycetidae</taxon>
        <taxon>Lecanorales</taxon>
        <taxon>Lecanorineae</taxon>
        <taxon>Stereocaulaceae</taxon>
        <taxon>Stereocaulon</taxon>
    </lineage>
</organism>
<reference evidence="1 2" key="1">
    <citation type="submission" date="2024-09" db="EMBL/GenBank/DDBJ databases">
        <title>Rethinking Asexuality: The Enigmatic Case of Functional Sexual Genes in Lepraria (Stereocaulaceae).</title>
        <authorList>
            <person name="Doellman M."/>
            <person name="Sun Y."/>
            <person name="Barcenas-Pena A."/>
            <person name="Lumbsch H.T."/>
            <person name="Grewe F."/>
        </authorList>
    </citation>
    <scope>NUCLEOTIDE SEQUENCE [LARGE SCALE GENOMIC DNA]</scope>
    <source>
        <strain evidence="1 2">Mercado 3170</strain>
    </source>
</reference>
<accession>A0ABR4A7C7</accession>
<name>A0ABR4A7C7_9LECA</name>
<sequence>MPFVISISDYSVSSFLTGILDDRDNSQASRLTAAALAGFASPPMSQLSAWHKKPETHEQVAIGVKTGRSTRKTQELLYQVVESPRLTATALTGLVDPAKSQLNAWSEEPNTHEELAVGVKTSRSEETLKALIQEVQATMKDNGE</sequence>
<evidence type="ECO:0000313" key="1">
    <source>
        <dbReference type="EMBL" id="KAL2041817.1"/>
    </source>
</evidence>
<comment type="caution">
    <text evidence="1">The sequence shown here is derived from an EMBL/GenBank/DDBJ whole genome shotgun (WGS) entry which is preliminary data.</text>
</comment>
<dbReference type="EMBL" id="JBEFKJ010000016">
    <property type="protein sequence ID" value="KAL2041817.1"/>
    <property type="molecule type" value="Genomic_DNA"/>
</dbReference>
<keyword evidence="2" id="KW-1185">Reference proteome</keyword>
<protein>
    <submittedName>
        <fullName evidence="1">Uncharacterized protein</fullName>
    </submittedName>
</protein>